<organism evidence="1 2">
    <name type="scientific">Ficus carica</name>
    <name type="common">Common fig</name>
    <dbReference type="NCBI Taxonomy" id="3494"/>
    <lineage>
        <taxon>Eukaryota</taxon>
        <taxon>Viridiplantae</taxon>
        <taxon>Streptophyta</taxon>
        <taxon>Embryophyta</taxon>
        <taxon>Tracheophyta</taxon>
        <taxon>Spermatophyta</taxon>
        <taxon>Magnoliopsida</taxon>
        <taxon>eudicotyledons</taxon>
        <taxon>Gunneridae</taxon>
        <taxon>Pentapetalae</taxon>
        <taxon>rosids</taxon>
        <taxon>fabids</taxon>
        <taxon>Rosales</taxon>
        <taxon>Moraceae</taxon>
        <taxon>Ficeae</taxon>
        <taxon>Ficus</taxon>
    </lineage>
</organism>
<proteinExistence type="predicted"/>
<accession>A0AA88CYA6</accession>
<dbReference type="EMBL" id="BTGU01006175">
    <property type="protein sequence ID" value="GMN35276.1"/>
    <property type="molecule type" value="Genomic_DNA"/>
</dbReference>
<evidence type="ECO:0000313" key="2">
    <source>
        <dbReference type="Proteomes" id="UP001187192"/>
    </source>
</evidence>
<evidence type="ECO:0000313" key="1">
    <source>
        <dbReference type="EMBL" id="GMN35276.1"/>
    </source>
</evidence>
<protein>
    <submittedName>
        <fullName evidence="1">Uncharacterized protein</fullName>
    </submittedName>
</protein>
<comment type="caution">
    <text evidence="1">The sequence shown here is derived from an EMBL/GenBank/DDBJ whole genome shotgun (WGS) entry which is preliminary data.</text>
</comment>
<dbReference type="Proteomes" id="UP001187192">
    <property type="component" value="Unassembled WGS sequence"/>
</dbReference>
<reference evidence="1" key="1">
    <citation type="submission" date="2023-07" db="EMBL/GenBank/DDBJ databases">
        <title>draft genome sequence of fig (Ficus carica).</title>
        <authorList>
            <person name="Takahashi T."/>
            <person name="Nishimura K."/>
        </authorList>
    </citation>
    <scope>NUCLEOTIDE SEQUENCE</scope>
</reference>
<name>A0AA88CYA6_FICCA</name>
<gene>
    <name evidence="1" type="ORF">TIFTF001_048437</name>
</gene>
<sequence length="132" mass="14873">MRVHGRQISLSSGLDSECLPLAHPGASPGLVSAPQQACWIRCFTLHQLRVQPGAICSNLCVCFSYLLSHVLTVQYTVVLSIFQVFFVYDSCYTWDASYSTLRKCWRSLTSKVDMLEASIKAKYHGYRGEFII</sequence>
<keyword evidence="2" id="KW-1185">Reference proteome</keyword>
<dbReference type="AlphaFoldDB" id="A0AA88CYA6"/>